<feature type="transmembrane region" description="Helical" evidence="8">
    <location>
        <begin position="63"/>
        <end position="85"/>
    </location>
</feature>
<dbReference type="GO" id="GO:0012505">
    <property type="term" value="C:endomembrane system"/>
    <property type="evidence" value="ECO:0007669"/>
    <property type="project" value="UniProtKB-SubCell"/>
</dbReference>
<evidence type="ECO:0000256" key="1">
    <source>
        <dbReference type="ARBA" id="ARBA00004127"/>
    </source>
</evidence>
<dbReference type="Pfam" id="PF01699">
    <property type="entry name" value="Na_Ca_ex"/>
    <property type="match status" value="2"/>
</dbReference>
<dbReference type="STRING" id="1328759.A0A5C2S0F5"/>
<evidence type="ECO:0000256" key="4">
    <source>
        <dbReference type="ARBA" id="ARBA00022989"/>
    </source>
</evidence>
<feature type="transmembrane region" description="Helical" evidence="8">
    <location>
        <begin position="155"/>
        <end position="178"/>
    </location>
</feature>
<dbReference type="InterPro" id="IPR004713">
    <property type="entry name" value="CaH_exchang"/>
</dbReference>
<dbReference type="GO" id="GO:0015369">
    <property type="term" value="F:calcium:proton antiporter activity"/>
    <property type="evidence" value="ECO:0007669"/>
    <property type="project" value="TreeGrafter"/>
</dbReference>
<evidence type="ECO:0000256" key="2">
    <source>
        <dbReference type="ARBA" id="ARBA00022448"/>
    </source>
</evidence>
<gene>
    <name evidence="10" type="ORF">L227DRAFT_507820</name>
</gene>
<dbReference type="AlphaFoldDB" id="A0A5C2S0F5"/>
<dbReference type="EMBL" id="ML122285">
    <property type="protein sequence ID" value="RPD56827.1"/>
    <property type="molecule type" value="Genomic_DNA"/>
</dbReference>
<accession>A0A5C2S0F5</accession>
<keyword evidence="5" id="KW-0406">Ion transport</keyword>
<feature type="domain" description="Sodium/calcium exchanger membrane region" evidence="9">
    <location>
        <begin position="310"/>
        <end position="463"/>
    </location>
</feature>
<evidence type="ECO:0000313" key="10">
    <source>
        <dbReference type="EMBL" id="RPD56827.1"/>
    </source>
</evidence>
<comment type="subcellular location">
    <subcellularLocation>
        <location evidence="1">Endomembrane system</location>
        <topology evidence="1">Multi-pass membrane protein</topology>
    </subcellularLocation>
</comment>
<dbReference type="PANTHER" id="PTHR31503:SF20">
    <property type="entry name" value="CA(2+)_H(+) EXCHANGER, PUTATIVE (EUROFUNG)-RELATED"/>
    <property type="match status" value="1"/>
</dbReference>
<keyword evidence="2" id="KW-0813">Transport</keyword>
<dbReference type="InterPro" id="IPR004837">
    <property type="entry name" value="NaCa_Exmemb"/>
</dbReference>
<keyword evidence="6 8" id="KW-0472">Membrane</keyword>
<reference evidence="10" key="1">
    <citation type="journal article" date="2018" name="Genome Biol. Evol.">
        <title>Genomics and development of Lentinus tigrinus, a white-rot wood-decaying mushroom with dimorphic fruiting bodies.</title>
        <authorList>
            <person name="Wu B."/>
            <person name="Xu Z."/>
            <person name="Knudson A."/>
            <person name="Carlson A."/>
            <person name="Chen N."/>
            <person name="Kovaka S."/>
            <person name="LaButti K."/>
            <person name="Lipzen A."/>
            <person name="Pennachio C."/>
            <person name="Riley R."/>
            <person name="Schakwitz W."/>
            <person name="Umezawa K."/>
            <person name="Ohm R.A."/>
            <person name="Grigoriev I.V."/>
            <person name="Nagy L.G."/>
            <person name="Gibbons J."/>
            <person name="Hibbett D."/>
        </authorList>
    </citation>
    <scope>NUCLEOTIDE SEQUENCE [LARGE SCALE GENOMIC DNA]</scope>
    <source>
        <strain evidence="10">ALCF2SS1-6</strain>
    </source>
</reference>
<feature type="transmembrane region" description="Helical" evidence="8">
    <location>
        <begin position="347"/>
        <end position="370"/>
    </location>
</feature>
<evidence type="ECO:0000259" key="9">
    <source>
        <dbReference type="Pfam" id="PF01699"/>
    </source>
</evidence>
<evidence type="ECO:0000256" key="5">
    <source>
        <dbReference type="ARBA" id="ARBA00023065"/>
    </source>
</evidence>
<proteinExistence type="predicted"/>
<keyword evidence="11" id="KW-1185">Reference proteome</keyword>
<sequence>MQRLRPSHSPEPTLAEPVQEHSQSAAPQTHGYTAAYGYATDRVQIFWDRLRGKGRRPVSWTTSIRNIVCSSWLNVLFILIPFAWVSHWHKGWGSVTTFALCFLAIIPLEGMFDWGGEQMFLYLGKDLGDLLVVTLNNAVEAVLAIILLRKCDLRLLQATVVGVVILHLLLIPGTAFLVGGSQVRHQTLHPHHTDMNHSLLMIGVLATLLPTAFFAALDRGAAATGATAEAGAETAFTLVSDSTRAEILHISRGLAVILLVIYVASRIYLHNPPGENNALTVPQDAPDAIKHHENELLEEEPLTNPWACMIILVITVAIMAVTAEFLVESIEGVRETSGITEEWFGLILLPFVSFSADGTVAVVFFLETVYDQITGKKIQTPSMLARGRAIDLSIQFTLWWMPFLVLLGWWSTRPMHLLFDFFEVALLLGSCFLVNYITADAKTNWVEGLIMIAFYIMIAVTAWFYPGQPEVEFMLECPGTVAEAVAAGAEGGAEGAVELVRALAARAL</sequence>
<feature type="transmembrane region" description="Helical" evidence="8">
    <location>
        <begin position="306"/>
        <end position="327"/>
    </location>
</feature>
<organism evidence="10 11">
    <name type="scientific">Lentinus tigrinus ALCF2SS1-6</name>
    <dbReference type="NCBI Taxonomy" id="1328759"/>
    <lineage>
        <taxon>Eukaryota</taxon>
        <taxon>Fungi</taxon>
        <taxon>Dikarya</taxon>
        <taxon>Basidiomycota</taxon>
        <taxon>Agaricomycotina</taxon>
        <taxon>Agaricomycetes</taxon>
        <taxon>Polyporales</taxon>
        <taxon>Polyporaceae</taxon>
        <taxon>Lentinus</taxon>
    </lineage>
</organism>
<feature type="region of interest" description="Disordered" evidence="7">
    <location>
        <begin position="1"/>
        <end position="26"/>
    </location>
</feature>
<evidence type="ECO:0000256" key="6">
    <source>
        <dbReference type="ARBA" id="ARBA00023136"/>
    </source>
</evidence>
<feature type="transmembrane region" description="Helical" evidence="8">
    <location>
        <begin position="445"/>
        <end position="465"/>
    </location>
</feature>
<evidence type="ECO:0000256" key="3">
    <source>
        <dbReference type="ARBA" id="ARBA00022692"/>
    </source>
</evidence>
<dbReference type="GO" id="GO:0006874">
    <property type="term" value="P:intracellular calcium ion homeostasis"/>
    <property type="evidence" value="ECO:0007669"/>
    <property type="project" value="TreeGrafter"/>
</dbReference>
<dbReference type="Proteomes" id="UP000313359">
    <property type="component" value="Unassembled WGS sequence"/>
</dbReference>
<evidence type="ECO:0000256" key="7">
    <source>
        <dbReference type="SAM" id="MobiDB-lite"/>
    </source>
</evidence>
<feature type="transmembrane region" description="Helical" evidence="8">
    <location>
        <begin position="199"/>
        <end position="217"/>
    </location>
</feature>
<keyword evidence="4 8" id="KW-1133">Transmembrane helix</keyword>
<feature type="transmembrane region" description="Helical" evidence="8">
    <location>
        <begin position="91"/>
        <end position="109"/>
    </location>
</feature>
<feature type="domain" description="Sodium/calcium exchanger membrane region" evidence="9">
    <location>
        <begin position="97"/>
        <end position="265"/>
    </location>
</feature>
<dbReference type="PANTHER" id="PTHR31503">
    <property type="entry name" value="VACUOLAR CALCIUM ION TRANSPORTER"/>
    <property type="match status" value="1"/>
</dbReference>
<name>A0A5C2S0F5_9APHY</name>
<feature type="transmembrane region" description="Helical" evidence="8">
    <location>
        <begin position="390"/>
        <end position="411"/>
    </location>
</feature>
<dbReference type="GO" id="GO:0000329">
    <property type="term" value="C:fungal-type vacuole membrane"/>
    <property type="evidence" value="ECO:0007669"/>
    <property type="project" value="TreeGrafter"/>
</dbReference>
<feature type="transmembrane region" description="Helical" evidence="8">
    <location>
        <begin position="247"/>
        <end position="269"/>
    </location>
</feature>
<dbReference type="OrthoDB" id="1699231at2759"/>
<evidence type="ECO:0000256" key="8">
    <source>
        <dbReference type="SAM" id="Phobius"/>
    </source>
</evidence>
<keyword evidence="3 8" id="KW-0812">Transmembrane</keyword>
<protein>
    <recommendedName>
        <fullName evidence="9">Sodium/calcium exchanger membrane region domain-containing protein</fullName>
    </recommendedName>
</protein>
<feature type="transmembrane region" description="Helical" evidence="8">
    <location>
        <begin position="417"/>
        <end position="438"/>
    </location>
</feature>
<evidence type="ECO:0000313" key="11">
    <source>
        <dbReference type="Proteomes" id="UP000313359"/>
    </source>
</evidence>